<sequence length="121" mass="14326">MSIRLDQIQPFHIYTFEMEGWSSMVYQLLEWKDKWWRVISQTGDAFFGHFKNGHDTTTFMHLSSATRKQNRKLLGSIRINGVLEQTLVVLFPVLSTLLNEFLYKWMIFLANRVTCGFLFLV</sequence>
<comment type="caution">
    <text evidence="1">The sequence shown here is derived from an EMBL/GenBank/DDBJ whole genome shotgun (WGS) entry which is preliminary data.</text>
</comment>
<evidence type="ECO:0000313" key="2">
    <source>
        <dbReference type="Proteomes" id="UP001060085"/>
    </source>
</evidence>
<protein>
    <submittedName>
        <fullName evidence="1">Uncharacterized protein</fullName>
    </submittedName>
</protein>
<organism evidence="1 2">
    <name type="scientific">Catharanthus roseus</name>
    <name type="common">Madagascar periwinkle</name>
    <name type="synonym">Vinca rosea</name>
    <dbReference type="NCBI Taxonomy" id="4058"/>
    <lineage>
        <taxon>Eukaryota</taxon>
        <taxon>Viridiplantae</taxon>
        <taxon>Streptophyta</taxon>
        <taxon>Embryophyta</taxon>
        <taxon>Tracheophyta</taxon>
        <taxon>Spermatophyta</taxon>
        <taxon>Magnoliopsida</taxon>
        <taxon>eudicotyledons</taxon>
        <taxon>Gunneridae</taxon>
        <taxon>Pentapetalae</taxon>
        <taxon>asterids</taxon>
        <taxon>lamiids</taxon>
        <taxon>Gentianales</taxon>
        <taxon>Apocynaceae</taxon>
        <taxon>Rauvolfioideae</taxon>
        <taxon>Vinceae</taxon>
        <taxon>Catharanthinae</taxon>
        <taxon>Catharanthus</taxon>
    </lineage>
</organism>
<evidence type="ECO:0000313" key="1">
    <source>
        <dbReference type="EMBL" id="KAI5675787.1"/>
    </source>
</evidence>
<gene>
    <name evidence="1" type="ORF">M9H77_06737</name>
</gene>
<reference evidence="2" key="1">
    <citation type="journal article" date="2023" name="Nat. Plants">
        <title>Single-cell RNA sequencing provides a high-resolution roadmap for understanding the multicellular compartmentation of specialized metabolism.</title>
        <authorList>
            <person name="Sun S."/>
            <person name="Shen X."/>
            <person name="Li Y."/>
            <person name="Li Y."/>
            <person name="Wang S."/>
            <person name="Li R."/>
            <person name="Zhang H."/>
            <person name="Shen G."/>
            <person name="Guo B."/>
            <person name="Wei J."/>
            <person name="Xu J."/>
            <person name="St-Pierre B."/>
            <person name="Chen S."/>
            <person name="Sun C."/>
        </authorList>
    </citation>
    <scope>NUCLEOTIDE SEQUENCE [LARGE SCALE GENOMIC DNA]</scope>
</reference>
<name>A0ACC0BSY3_CATRO</name>
<dbReference type="EMBL" id="CM044702">
    <property type="protein sequence ID" value="KAI5675787.1"/>
    <property type="molecule type" value="Genomic_DNA"/>
</dbReference>
<keyword evidence="2" id="KW-1185">Reference proteome</keyword>
<dbReference type="Proteomes" id="UP001060085">
    <property type="component" value="Linkage Group LG02"/>
</dbReference>
<accession>A0ACC0BSY3</accession>
<proteinExistence type="predicted"/>